<protein>
    <submittedName>
        <fullName evidence="2">Uncharacterized protein</fullName>
    </submittedName>
</protein>
<evidence type="ECO:0000313" key="2">
    <source>
        <dbReference type="EMBL" id="CAA9554859.1"/>
    </source>
</evidence>
<gene>
    <name evidence="2" type="ORF">AVDCRST_MAG59-2073</name>
</gene>
<feature type="non-terminal residue" evidence="2">
    <location>
        <position position="1"/>
    </location>
</feature>
<name>A0A6J4UPM3_9BACT</name>
<feature type="compositionally biased region" description="Basic residues" evidence="1">
    <location>
        <begin position="1"/>
        <end position="21"/>
    </location>
</feature>
<feature type="compositionally biased region" description="Basic and acidic residues" evidence="1">
    <location>
        <begin position="51"/>
        <end position="67"/>
    </location>
</feature>
<dbReference type="AlphaFoldDB" id="A0A6J4UPM3"/>
<feature type="region of interest" description="Disordered" evidence="1">
    <location>
        <begin position="1"/>
        <end position="67"/>
    </location>
</feature>
<accession>A0A6J4UPM3</accession>
<organism evidence="2">
    <name type="scientific">uncultured Thermomicrobiales bacterium</name>
    <dbReference type="NCBI Taxonomy" id="1645740"/>
    <lineage>
        <taxon>Bacteria</taxon>
        <taxon>Pseudomonadati</taxon>
        <taxon>Thermomicrobiota</taxon>
        <taxon>Thermomicrobia</taxon>
        <taxon>Thermomicrobiales</taxon>
        <taxon>environmental samples</taxon>
    </lineage>
</organism>
<reference evidence="2" key="1">
    <citation type="submission" date="2020-02" db="EMBL/GenBank/DDBJ databases">
        <authorList>
            <person name="Meier V. D."/>
        </authorList>
    </citation>
    <scope>NUCLEOTIDE SEQUENCE</scope>
    <source>
        <strain evidence="2">AVDCRST_MAG59</strain>
    </source>
</reference>
<evidence type="ECO:0000256" key="1">
    <source>
        <dbReference type="SAM" id="MobiDB-lite"/>
    </source>
</evidence>
<feature type="non-terminal residue" evidence="2">
    <location>
        <position position="67"/>
    </location>
</feature>
<dbReference type="EMBL" id="CADCWF010000130">
    <property type="protein sequence ID" value="CAA9554859.1"/>
    <property type="molecule type" value="Genomic_DNA"/>
</dbReference>
<sequence>GQHEQRRRHSVHPGVPRRHRLPGLEGGPARPAPDERRDGGVAGAHPQRAGDAVHRPPRGDRGGPRGL</sequence>
<proteinExistence type="predicted"/>